<reference evidence="2" key="1">
    <citation type="submission" date="2021-10" db="EMBL/GenBank/DDBJ databases">
        <title>Melipona bicolor Genome sequencing and assembly.</title>
        <authorList>
            <person name="Araujo N.S."/>
            <person name="Arias M.C."/>
        </authorList>
    </citation>
    <scope>NUCLEOTIDE SEQUENCE</scope>
    <source>
        <strain evidence="2">USP_2M_L1-L4_2017</strain>
        <tissue evidence="2">Whole body</tissue>
    </source>
</reference>
<evidence type="ECO:0000313" key="2">
    <source>
        <dbReference type="EMBL" id="KAK1125599.1"/>
    </source>
</evidence>
<protein>
    <submittedName>
        <fullName evidence="2">Uncharacterized protein</fullName>
    </submittedName>
</protein>
<proteinExistence type="predicted"/>
<name>A0AA40KMH9_9HYME</name>
<feature type="region of interest" description="Disordered" evidence="1">
    <location>
        <begin position="66"/>
        <end position="128"/>
    </location>
</feature>
<feature type="region of interest" description="Disordered" evidence="1">
    <location>
        <begin position="1"/>
        <end position="24"/>
    </location>
</feature>
<comment type="caution">
    <text evidence="2">The sequence shown here is derived from an EMBL/GenBank/DDBJ whole genome shotgun (WGS) entry which is preliminary data.</text>
</comment>
<sequence>MIIPVGGDNETEKWPMMRDGHGKSISKVRKGTTIEELPATRATLVNETHERVSGVIPVSRVREHARASGRAHSGVSVTAAYWLPNKSSPVKSIPGPSGKRRNDGLLSPNRETLGTEGPTRRNTVTPAL</sequence>
<keyword evidence="3" id="KW-1185">Reference proteome</keyword>
<organism evidence="2 3">
    <name type="scientific">Melipona bicolor</name>
    <dbReference type="NCBI Taxonomy" id="60889"/>
    <lineage>
        <taxon>Eukaryota</taxon>
        <taxon>Metazoa</taxon>
        <taxon>Ecdysozoa</taxon>
        <taxon>Arthropoda</taxon>
        <taxon>Hexapoda</taxon>
        <taxon>Insecta</taxon>
        <taxon>Pterygota</taxon>
        <taxon>Neoptera</taxon>
        <taxon>Endopterygota</taxon>
        <taxon>Hymenoptera</taxon>
        <taxon>Apocrita</taxon>
        <taxon>Aculeata</taxon>
        <taxon>Apoidea</taxon>
        <taxon>Anthophila</taxon>
        <taxon>Apidae</taxon>
        <taxon>Melipona</taxon>
    </lineage>
</organism>
<dbReference type="AlphaFoldDB" id="A0AA40KMH9"/>
<evidence type="ECO:0000256" key="1">
    <source>
        <dbReference type="SAM" id="MobiDB-lite"/>
    </source>
</evidence>
<feature type="compositionally biased region" description="Basic and acidic residues" evidence="1">
    <location>
        <begin position="10"/>
        <end position="22"/>
    </location>
</feature>
<dbReference type="Proteomes" id="UP001177670">
    <property type="component" value="Unassembled WGS sequence"/>
</dbReference>
<accession>A0AA40KMH9</accession>
<evidence type="ECO:0000313" key="3">
    <source>
        <dbReference type="Proteomes" id="UP001177670"/>
    </source>
</evidence>
<gene>
    <name evidence="2" type="ORF">K0M31_005160</name>
</gene>
<dbReference type="EMBL" id="JAHYIQ010000015">
    <property type="protein sequence ID" value="KAK1125599.1"/>
    <property type="molecule type" value="Genomic_DNA"/>
</dbReference>